<keyword evidence="2" id="KW-0768">Sushi</keyword>
<evidence type="ECO:0000256" key="1">
    <source>
        <dbReference type="ARBA" id="ARBA00023157"/>
    </source>
</evidence>
<evidence type="ECO:0000259" key="4">
    <source>
        <dbReference type="PROSITE" id="PS50923"/>
    </source>
</evidence>
<evidence type="ECO:0000256" key="3">
    <source>
        <dbReference type="SAM" id="SignalP"/>
    </source>
</evidence>
<reference evidence="5 7" key="2">
    <citation type="journal article" date="2013" name="Nature">
        <title>Insights into bilaterian evolution from three spiralian genomes.</title>
        <authorList>
            <person name="Simakov O."/>
            <person name="Marletaz F."/>
            <person name="Cho S.J."/>
            <person name="Edsinger-Gonzales E."/>
            <person name="Havlak P."/>
            <person name="Hellsten U."/>
            <person name="Kuo D.H."/>
            <person name="Larsson T."/>
            <person name="Lv J."/>
            <person name="Arendt D."/>
            <person name="Savage R."/>
            <person name="Osoegawa K."/>
            <person name="de Jong P."/>
            <person name="Grimwood J."/>
            <person name="Chapman J.A."/>
            <person name="Shapiro H."/>
            <person name="Aerts A."/>
            <person name="Otillar R.P."/>
            <person name="Terry A.Y."/>
            <person name="Boore J.L."/>
            <person name="Grigoriev I.V."/>
            <person name="Lindberg D.R."/>
            <person name="Seaver E.C."/>
            <person name="Weisblat D.A."/>
            <person name="Putnam N.H."/>
            <person name="Rokhsar D.S."/>
        </authorList>
    </citation>
    <scope>NUCLEOTIDE SEQUENCE</scope>
    <source>
        <strain evidence="5 7">I ESC-2004</strain>
    </source>
</reference>
<dbReference type="Gene3D" id="2.10.70.10">
    <property type="entry name" value="Complement Module, domain 1"/>
    <property type="match status" value="1"/>
</dbReference>
<dbReference type="InterPro" id="IPR000436">
    <property type="entry name" value="Sushi_SCR_CCP_dom"/>
</dbReference>
<feature type="chain" id="PRO_5008787208" description="Sushi domain-containing protein" evidence="3">
    <location>
        <begin position="17"/>
        <end position="512"/>
    </location>
</feature>
<dbReference type="OrthoDB" id="26719at2759"/>
<evidence type="ECO:0000256" key="2">
    <source>
        <dbReference type="PROSITE-ProRule" id="PRU00302"/>
    </source>
</evidence>
<keyword evidence="3" id="KW-0732">Signal</keyword>
<dbReference type="SMART" id="SM00032">
    <property type="entry name" value="CCP"/>
    <property type="match status" value="1"/>
</dbReference>
<evidence type="ECO:0000313" key="6">
    <source>
        <dbReference type="EnsemblMetazoa" id="CapteP190546"/>
    </source>
</evidence>
<dbReference type="EnsemblMetazoa" id="CapteT190546">
    <property type="protein sequence ID" value="CapteP190546"/>
    <property type="gene ID" value="CapteG190546"/>
</dbReference>
<dbReference type="InterPro" id="IPR035976">
    <property type="entry name" value="Sushi/SCR/CCP_sf"/>
</dbReference>
<dbReference type="PROSITE" id="PS50923">
    <property type="entry name" value="SUSHI"/>
    <property type="match status" value="1"/>
</dbReference>
<protein>
    <recommendedName>
        <fullName evidence="4">Sushi domain-containing protein</fullName>
    </recommendedName>
</protein>
<dbReference type="CDD" id="cd00033">
    <property type="entry name" value="CCP"/>
    <property type="match status" value="1"/>
</dbReference>
<dbReference type="AlphaFoldDB" id="R7TP95"/>
<name>R7TP95_CAPTE</name>
<evidence type="ECO:0000313" key="5">
    <source>
        <dbReference type="EMBL" id="ELT92860.1"/>
    </source>
</evidence>
<sequence length="512" mass="56537">MSFTELILVMLGFVGAFKYNCYDWSISGATQDGKYLIDPDGTGPGNPFNVSCVNVSSPSHAITVVQHDLPFAEINPAPTWTVPVSYEVAADDLYELVLISRSCKMDMDLYCRNVSTDRLRFSDTKNGFNLEDSRWKCLLNPANMQILPLDLLNAFRKNCHVIATESSVIISGVNGSYSAADCTWIYPIPEPSFPYLLRTSLLAEGDDTMQFGVLFNMPDMRNGDLLLLRVTGQCIAVGSFTSDKLHVADVAGETCLTDPPQKNKWMDVEIFVPSERTACIFYQSKLIYSVYTTYPGRKSGGLYINHNGTDYLKSTGVYVLDVAEFNFTDYEPLCPPLTTDIATLTTEITMPTTDITTLNTEISTQTAEIISLTTKTTVPDTVTEYFVTSTFEGTSVLEHLARFKVCSLKTLMFITTQHIALGRSVVLGHRWNDKGQRARIRANNSVLPIADIQCHDPGGVQHATQAGYSHFGAFMNFSCDEGYIVNSGDIILECGENGQWIGDIPSCAGDFN</sequence>
<dbReference type="SUPFAM" id="SSF57535">
    <property type="entry name" value="Complement control module/SCR domain"/>
    <property type="match status" value="1"/>
</dbReference>
<feature type="signal peptide" evidence="3">
    <location>
        <begin position="1"/>
        <end position="16"/>
    </location>
</feature>
<feature type="domain" description="Sushi" evidence="4">
    <location>
        <begin position="452"/>
        <end position="509"/>
    </location>
</feature>
<dbReference type="Proteomes" id="UP000014760">
    <property type="component" value="Unassembled WGS sequence"/>
</dbReference>
<proteinExistence type="predicted"/>
<dbReference type="EMBL" id="AMQN01013128">
    <property type="status" value="NOT_ANNOTATED_CDS"/>
    <property type="molecule type" value="Genomic_DNA"/>
</dbReference>
<accession>R7TP95</accession>
<reference evidence="7" key="1">
    <citation type="submission" date="2012-12" db="EMBL/GenBank/DDBJ databases">
        <authorList>
            <person name="Hellsten U."/>
            <person name="Grimwood J."/>
            <person name="Chapman J.A."/>
            <person name="Shapiro H."/>
            <person name="Aerts A."/>
            <person name="Otillar R.P."/>
            <person name="Terry A.Y."/>
            <person name="Boore J.L."/>
            <person name="Simakov O."/>
            <person name="Marletaz F."/>
            <person name="Cho S.-J."/>
            <person name="Edsinger-Gonzales E."/>
            <person name="Havlak P."/>
            <person name="Kuo D.-H."/>
            <person name="Larsson T."/>
            <person name="Lv J."/>
            <person name="Arendt D."/>
            <person name="Savage R."/>
            <person name="Osoegawa K."/>
            <person name="de Jong P."/>
            <person name="Lindberg D.R."/>
            <person name="Seaver E.C."/>
            <person name="Weisblat D.A."/>
            <person name="Putnam N.H."/>
            <person name="Grigoriev I.V."/>
            <person name="Rokhsar D.S."/>
        </authorList>
    </citation>
    <scope>NUCLEOTIDE SEQUENCE</scope>
    <source>
        <strain evidence="7">I ESC-2004</strain>
    </source>
</reference>
<dbReference type="Pfam" id="PF00084">
    <property type="entry name" value="Sushi"/>
    <property type="match status" value="1"/>
</dbReference>
<dbReference type="EMBL" id="AMQN01013129">
    <property type="status" value="NOT_ANNOTATED_CDS"/>
    <property type="molecule type" value="Genomic_DNA"/>
</dbReference>
<dbReference type="Gene3D" id="2.60.120.1000">
    <property type="match status" value="1"/>
</dbReference>
<reference evidence="6" key="3">
    <citation type="submission" date="2015-06" db="UniProtKB">
        <authorList>
            <consortium name="EnsemblMetazoa"/>
        </authorList>
    </citation>
    <scope>IDENTIFICATION</scope>
</reference>
<organism evidence="5">
    <name type="scientific">Capitella teleta</name>
    <name type="common">Polychaete worm</name>
    <dbReference type="NCBI Taxonomy" id="283909"/>
    <lineage>
        <taxon>Eukaryota</taxon>
        <taxon>Metazoa</taxon>
        <taxon>Spiralia</taxon>
        <taxon>Lophotrochozoa</taxon>
        <taxon>Annelida</taxon>
        <taxon>Polychaeta</taxon>
        <taxon>Sedentaria</taxon>
        <taxon>Scolecida</taxon>
        <taxon>Capitellidae</taxon>
        <taxon>Capitella</taxon>
    </lineage>
</organism>
<keyword evidence="1" id="KW-1015">Disulfide bond</keyword>
<dbReference type="HOGENOM" id="CLU_532368_0_0_1"/>
<dbReference type="EMBL" id="KB309976">
    <property type="protein sequence ID" value="ELT92860.1"/>
    <property type="molecule type" value="Genomic_DNA"/>
</dbReference>
<evidence type="ECO:0000313" key="7">
    <source>
        <dbReference type="Proteomes" id="UP000014760"/>
    </source>
</evidence>
<gene>
    <name evidence="5" type="ORF">CAPTEDRAFT_190546</name>
</gene>
<keyword evidence="7" id="KW-1185">Reference proteome</keyword>
<comment type="caution">
    <text evidence="2">Lacks conserved residue(s) required for the propagation of feature annotation.</text>
</comment>